<dbReference type="Proteomes" id="UP000596742">
    <property type="component" value="Unassembled WGS sequence"/>
</dbReference>
<evidence type="ECO:0000313" key="2">
    <source>
        <dbReference type="Proteomes" id="UP000596742"/>
    </source>
</evidence>
<reference evidence="1" key="1">
    <citation type="submission" date="2018-11" db="EMBL/GenBank/DDBJ databases">
        <authorList>
            <person name="Alioto T."/>
            <person name="Alioto T."/>
        </authorList>
    </citation>
    <scope>NUCLEOTIDE SEQUENCE</scope>
</reference>
<keyword evidence="2" id="KW-1185">Reference proteome</keyword>
<comment type="caution">
    <text evidence="1">The sequence shown here is derived from an EMBL/GenBank/DDBJ whole genome shotgun (WGS) entry which is preliminary data.</text>
</comment>
<gene>
    <name evidence="1" type="ORF">MGAL_10B027217</name>
</gene>
<organism evidence="1 2">
    <name type="scientific">Mytilus galloprovincialis</name>
    <name type="common">Mediterranean mussel</name>
    <dbReference type="NCBI Taxonomy" id="29158"/>
    <lineage>
        <taxon>Eukaryota</taxon>
        <taxon>Metazoa</taxon>
        <taxon>Spiralia</taxon>
        <taxon>Lophotrochozoa</taxon>
        <taxon>Mollusca</taxon>
        <taxon>Bivalvia</taxon>
        <taxon>Autobranchia</taxon>
        <taxon>Pteriomorphia</taxon>
        <taxon>Mytilida</taxon>
        <taxon>Mytiloidea</taxon>
        <taxon>Mytilidae</taxon>
        <taxon>Mytilinae</taxon>
        <taxon>Mytilus</taxon>
    </lineage>
</organism>
<name>A0A8B6DVT6_MYTGA</name>
<protein>
    <submittedName>
        <fullName evidence="1">Uncharacterized protein</fullName>
    </submittedName>
</protein>
<accession>A0A8B6DVT6</accession>
<evidence type="ECO:0000313" key="1">
    <source>
        <dbReference type="EMBL" id="VDI25287.1"/>
    </source>
</evidence>
<dbReference type="EMBL" id="UYJE01004133">
    <property type="protein sequence ID" value="VDI25287.1"/>
    <property type="molecule type" value="Genomic_DNA"/>
</dbReference>
<dbReference type="OrthoDB" id="6101231at2759"/>
<sequence length="141" mass="16220">MYNARFSFQIKPNGQILRVYHPPDDGEVLETKRGLAAMLSAKLHDKDELSSESDMLPEQNEEYGDWKYQTEEIGNEGPHSARYIVKDTTTETEFKKIRNSKLIENSKGYFEKICQEERLKSTTSIQKFMSGRSCQNSDGSI</sequence>
<proteinExistence type="predicted"/>
<dbReference type="AlphaFoldDB" id="A0A8B6DVT6"/>